<dbReference type="Gene3D" id="3.90.1150.10">
    <property type="entry name" value="Aspartate Aminotransferase, domain 1"/>
    <property type="match status" value="1"/>
</dbReference>
<name>A0ABQ4GRT0_9ACTN</name>
<keyword evidence="4" id="KW-0808">Transferase</keyword>
<accession>A0ABQ4GRT0</accession>
<dbReference type="InterPro" id="IPR015424">
    <property type="entry name" value="PyrdxlP-dep_Trfase"/>
</dbReference>
<proteinExistence type="inferred from homology"/>
<gene>
    <name evidence="4" type="primary">atrB</name>
    <name evidence="4" type="ORF">Msi02_49430</name>
</gene>
<keyword evidence="5" id="KW-1185">Reference proteome</keyword>
<keyword evidence="4" id="KW-0032">Aminotransferase</keyword>
<evidence type="ECO:0000256" key="1">
    <source>
        <dbReference type="ARBA" id="ARBA00001933"/>
    </source>
</evidence>
<reference evidence="4 5" key="1">
    <citation type="submission" date="2021-01" db="EMBL/GenBank/DDBJ databases">
        <title>Whole genome shotgun sequence of Microbispora siamensis NBRC 104113.</title>
        <authorList>
            <person name="Komaki H."/>
            <person name="Tamura T."/>
        </authorList>
    </citation>
    <scope>NUCLEOTIDE SEQUENCE [LARGE SCALE GENOMIC DNA]</scope>
    <source>
        <strain evidence="4 5">NBRC 104113</strain>
    </source>
</reference>
<evidence type="ECO:0000256" key="2">
    <source>
        <dbReference type="ARBA" id="ARBA00022898"/>
    </source>
</evidence>
<evidence type="ECO:0000256" key="3">
    <source>
        <dbReference type="RuleBase" id="RU003560"/>
    </source>
</evidence>
<comment type="similarity">
    <text evidence="3">Belongs to the class-III pyridoxal-phosphate-dependent aminotransferase family.</text>
</comment>
<dbReference type="GO" id="GO:0008483">
    <property type="term" value="F:transaminase activity"/>
    <property type="evidence" value="ECO:0007669"/>
    <property type="project" value="UniProtKB-KW"/>
</dbReference>
<protein>
    <submittedName>
        <fullName evidence="4">Aspartate aminotransferase family protein</fullName>
    </submittedName>
</protein>
<evidence type="ECO:0000313" key="4">
    <source>
        <dbReference type="EMBL" id="GIH64126.1"/>
    </source>
</evidence>
<organism evidence="4 5">
    <name type="scientific">Microbispora siamensis</name>
    <dbReference type="NCBI Taxonomy" id="564413"/>
    <lineage>
        <taxon>Bacteria</taxon>
        <taxon>Bacillati</taxon>
        <taxon>Actinomycetota</taxon>
        <taxon>Actinomycetes</taxon>
        <taxon>Streptosporangiales</taxon>
        <taxon>Streptosporangiaceae</taxon>
        <taxon>Microbispora</taxon>
    </lineage>
</organism>
<dbReference type="Proteomes" id="UP000660454">
    <property type="component" value="Unassembled WGS sequence"/>
</dbReference>
<keyword evidence="2 3" id="KW-0663">Pyridoxal phosphate</keyword>
<sequence length="446" mass="47843">MSGSGHVQASGSGYEARTRLSEGAFSAARRSLPTGVSRQTLVYRPYPLFAERGQAQYLWDVDGNRYLDLVNNYTSLIHGHAYPPSVEAAVAQLHAGGALGAPTRLELEFAELLRHRFPVVERLRFALSGTEAVMYALRVARAHTGRQRVLKFEGGFHGGHDEVQYNIAHPPMAAGTFRAGEPNSAGLLDLPTLVAVYNDVESVEAAFAAHGEEIAAVIAEPFLGNAGLVAAAPDFLNRVKEIAHAHGALFVLDEIQSMRLTEGGAQRIHQVTPDIVTLGKIMGGGLPLAAFGGASHLMDALDGFAPEVPQTGTFNAFSASLAAGLATMQAFDRDAVARLNREGERLRAGVRRVFRDRDIPVTVNGQGSMFNVIVSDAPVTTYREWRQAPTELWSAVRMRLLAAGMYITARGTGCLSTAMSGYDVDTFLEALADAVAGAKRDKESAR</sequence>
<dbReference type="InterPro" id="IPR005814">
    <property type="entry name" value="Aminotrans_3"/>
</dbReference>
<dbReference type="CDD" id="cd00610">
    <property type="entry name" value="OAT_like"/>
    <property type="match status" value="1"/>
</dbReference>
<comment type="caution">
    <text evidence="4">The sequence shown here is derived from an EMBL/GenBank/DDBJ whole genome shotgun (WGS) entry which is preliminary data.</text>
</comment>
<dbReference type="PANTHER" id="PTHR43713:SF3">
    <property type="entry name" value="GLUTAMATE-1-SEMIALDEHYDE 2,1-AMINOMUTASE 1, CHLOROPLASTIC-RELATED"/>
    <property type="match status" value="1"/>
</dbReference>
<dbReference type="SUPFAM" id="SSF53383">
    <property type="entry name" value="PLP-dependent transferases"/>
    <property type="match status" value="1"/>
</dbReference>
<dbReference type="EMBL" id="BOOF01000029">
    <property type="protein sequence ID" value="GIH64126.1"/>
    <property type="molecule type" value="Genomic_DNA"/>
</dbReference>
<evidence type="ECO:0000313" key="5">
    <source>
        <dbReference type="Proteomes" id="UP000660454"/>
    </source>
</evidence>
<comment type="cofactor">
    <cofactor evidence="1">
        <name>pyridoxal 5'-phosphate</name>
        <dbReference type="ChEBI" id="CHEBI:597326"/>
    </cofactor>
</comment>
<dbReference type="Pfam" id="PF00202">
    <property type="entry name" value="Aminotran_3"/>
    <property type="match status" value="1"/>
</dbReference>
<dbReference type="InterPro" id="IPR015422">
    <property type="entry name" value="PyrdxlP-dep_Trfase_small"/>
</dbReference>
<dbReference type="InterPro" id="IPR015421">
    <property type="entry name" value="PyrdxlP-dep_Trfase_major"/>
</dbReference>
<dbReference type="Gene3D" id="3.40.640.10">
    <property type="entry name" value="Type I PLP-dependent aspartate aminotransferase-like (Major domain)"/>
    <property type="match status" value="1"/>
</dbReference>
<dbReference type="PANTHER" id="PTHR43713">
    <property type="entry name" value="GLUTAMATE-1-SEMIALDEHYDE 2,1-AMINOMUTASE"/>
    <property type="match status" value="1"/>
</dbReference>
<dbReference type="RefSeq" id="WP_204050422.1">
    <property type="nucleotide sequence ID" value="NZ_BOOF01000029.1"/>
</dbReference>